<evidence type="ECO:0000313" key="1">
    <source>
        <dbReference type="EMBL" id="KAK2960049.1"/>
    </source>
</evidence>
<evidence type="ECO:0000313" key="2">
    <source>
        <dbReference type="Proteomes" id="UP001281761"/>
    </source>
</evidence>
<accession>A0ABQ9Y8R1</accession>
<comment type="caution">
    <text evidence="1">The sequence shown here is derived from an EMBL/GenBank/DDBJ whole genome shotgun (WGS) entry which is preliminary data.</text>
</comment>
<organism evidence="1 2">
    <name type="scientific">Blattamonas nauphoetae</name>
    <dbReference type="NCBI Taxonomy" id="2049346"/>
    <lineage>
        <taxon>Eukaryota</taxon>
        <taxon>Metamonada</taxon>
        <taxon>Preaxostyla</taxon>
        <taxon>Oxymonadida</taxon>
        <taxon>Blattamonas</taxon>
    </lineage>
</organism>
<dbReference type="Proteomes" id="UP001281761">
    <property type="component" value="Unassembled WGS sequence"/>
</dbReference>
<name>A0ABQ9Y8R1_9EUKA</name>
<proteinExistence type="predicted"/>
<dbReference type="EMBL" id="JARBJD010000025">
    <property type="protein sequence ID" value="KAK2960049.1"/>
    <property type="molecule type" value="Genomic_DNA"/>
</dbReference>
<sequence length="367" mass="40896">MNDEFFALKPSIDACLSDTSESPSIVQPEDEPFLNFDPNSKMSFDGKSRVYNSLVTLVKAEYPFEKALQDRAARLLKCLEPTWRDEPRDVAELVTDLVPTSDGSPSGFVASIVTLLSSPHSTIVTAALSLVSAAVCHSDITNQYRLIDANVMITVLGIIQPHTLPISGNETILKDLVGMFEQGVRRADYESPISYASYRPSDKSNYREMILQKVVLPSSQFERYLISNRYLLNGDLLQSFIILLVRFFKASPYHPPTLEYVLASPMAMAFPSCFSIIENDFRVWATLANICFAIYDWRKGGAEVIESAKRMMQALFSEGFDDILEVMTMNKTQGKLGGGPLTESHPLTKELGLHVPMMWKVASPVAQ</sequence>
<gene>
    <name evidence="1" type="ORF">BLNAU_4932</name>
</gene>
<reference evidence="1 2" key="1">
    <citation type="journal article" date="2022" name="bioRxiv">
        <title>Genomics of Preaxostyla Flagellates Illuminates Evolutionary Transitions and the Path Towards Mitochondrial Loss.</title>
        <authorList>
            <person name="Novak L.V.F."/>
            <person name="Treitli S.C."/>
            <person name="Pyrih J."/>
            <person name="Halakuc P."/>
            <person name="Pipaliya S.V."/>
            <person name="Vacek V."/>
            <person name="Brzon O."/>
            <person name="Soukal P."/>
            <person name="Eme L."/>
            <person name="Dacks J.B."/>
            <person name="Karnkowska A."/>
            <person name="Elias M."/>
            <person name="Hampl V."/>
        </authorList>
    </citation>
    <scope>NUCLEOTIDE SEQUENCE [LARGE SCALE GENOMIC DNA]</scope>
    <source>
        <strain evidence="1">NAU3</strain>
        <tissue evidence="1">Gut</tissue>
    </source>
</reference>
<protein>
    <submittedName>
        <fullName evidence="1">Uncharacterized protein</fullName>
    </submittedName>
</protein>
<keyword evidence="2" id="KW-1185">Reference proteome</keyword>